<protein>
    <submittedName>
        <fullName evidence="1">Uncharacterized protein</fullName>
    </submittedName>
</protein>
<gene>
    <name evidence="1" type="ORF">M0R45_006784</name>
</gene>
<keyword evidence="2" id="KW-1185">Reference proteome</keyword>
<accession>A0AAW1YRK5</accession>
<comment type="caution">
    <text evidence="1">The sequence shown here is derived from an EMBL/GenBank/DDBJ whole genome shotgun (WGS) entry which is preliminary data.</text>
</comment>
<name>A0AAW1YRK5_RUBAR</name>
<dbReference type="EMBL" id="JBEDUW010000001">
    <property type="protein sequence ID" value="KAK9951333.1"/>
    <property type="molecule type" value="Genomic_DNA"/>
</dbReference>
<sequence>MLEKELHRTNEDWKYVPEPPYPSSLVSLVILKDTKHQLSSSLMEGKEVPMSISAASLMHSDLMLEFITSCFMSFQNHSLIVLIHGIPLSRFRDLALDWYGEKGEESLVEICINNMLPKYRVYLENVGIGQFSKLMDAAKKTSMSVKAQRSWRSDKKDPPQTLAIEEGPSYKKKKETFPAIPCSNEEFHAILDTMFADGVIKLPRPQRPPSKEEKNDPRYCRYHQFVGHPSPACQFLRRILHEKINNGTLELPSKKQAIDDDPLPKRRGKEVCVVTADGDHMMEEEKVSYQNLICQVPHGINQAPWSRYSRSHGYNTPWSHLNVLGNNLASPAFTLQRNPKFKSLFDQLEYGPQASQAVVEALMHVFEEYGPQCFTAEVERTMSMLKNDNAIIFTDTDMGVPYPDHRRPLYLEAQINDVFVRRALVDTRSSLNIVPLYVLKAAGIPQSRIVESEMKISGF</sequence>
<proteinExistence type="predicted"/>
<dbReference type="Proteomes" id="UP001457282">
    <property type="component" value="Unassembled WGS sequence"/>
</dbReference>
<evidence type="ECO:0000313" key="1">
    <source>
        <dbReference type="EMBL" id="KAK9951333.1"/>
    </source>
</evidence>
<reference evidence="1 2" key="1">
    <citation type="journal article" date="2023" name="G3 (Bethesda)">
        <title>A chromosome-length genome assembly and annotation of blackberry (Rubus argutus, cv. 'Hillquist').</title>
        <authorList>
            <person name="Bruna T."/>
            <person name="Aryal R."/>
            <person name="Dudchenko O."/>
            <person name="Sargent D.J."/>
            <person name="Mead D."/>
            <person name="Buti M."/>
            <person name="Cavallini A."/>
            <person name="Hytonen T."/>
            <person name="Andres J."/>
            <person name="Pham M."/>
            <person name="Weisz D."/>
            <person name="Mascagni F."/>
            <person name="Usai G."/>
            <person name="Natali L."/>
            <person name="Bassil N."/>
            <person name="Fernandez G.E."/>
            <person name="Lomsadze A."/>
            <person name="Armour M."/>
            <person name="Olukolu B."/>
            <person name="Poorten T."/>
            <person name="Britton C."/>
            <person name="Davik J."/>
            <person name="Ashrafi H."/>
            <person name="Aiden E.L."/>
            <person name="Borodovsky M."/>
            <person name="Worthington M."/>
        </authorList>
    </citation>
    <scope>NUCLEOTIDE SEQUENCE [LARGE SCALE GENOMIC DNA]</scope>
    <source>
        <strain evidence="1">PI 553951</strain>
    </source>
</reference>
<evidence type="ECO:0000313" key="2">
    <source>
        <dbReference type="Proteomes" id="UP001457282"/>
    </source>
</evidence>
<organism evidence="1 2">
    <name type="scientific">Rubus argutus</name>
    <name type="common">Southern blackberry</name>
    <dbReference type="NCBI Taxonomy" id="59490"/>
    <lineage>
        <taxon>Eukaryota</taxon>
        <taxon>Viridiplantae</taxon>
        <taxon>Streptophyta</taxon>
        <taxon>Embryophyta</taxon>
        <taxon>Tracheophyta</taxon>
        <taxon>Spermatophyta</taxon>
        <taxon>Magnoliopsida</taxon>
        <taxon>eudicotyledons</taxon>
        <taxon>Gunneridae</taxon>
        <taxon>Pentapetalae</taxon>
        <taxon>rosids</taxon>
        <taxon>fabids</taxon>
        <taxon>Rosales</taxon>
        <taxon>Rosaceae</taxon>
        <taxon>Rosoideae</taxon>
        <taxon>Rosoideae incertae sedis</taxon>
        <taxon>Rubus</taxon>
    </lineage>
</organism>
<dbReference type="AlphaFoldDB" id="A0AAW1YRK5"/>